<sequence length="504" mass="56157">MTGAQLCACFIKWETIQYDSVYAVRADDEEEVKSERTMREDRHPLTDLSNEQSSEGPPPREEGSSPGKDNSDVASTYFNERIPVPQDTSLLWVLLTATVLGLLMQRLSARLGVVTGRHLAEVCYHQYPRFPRVLLWIMVEIAIIGSDMQEVIGTSIAFYLLSDGKIPLYGGALITIADTFTFLLLDKYGLRKLEAFFCTLITIMAVTFGYEVIHTGGTKSREVVKGLFYPNCENCGPQQLLQGVGIIGAIIMPHNIYLHSALVKSRQVNRRNKEEVQEANKYFFIEASIALFVSFLINVFVVSVFAEGFYGRTAPEVYNNCLAQGNPHADVFNVTELEVDIYRGGVFLGCQFGLPAMYVWAVGILAAGQSSTMTGTYTGQFVMEGFLNLRWKRWQRVLLTRSIAIAPTISLAVFQGINDLTTMNDLLNVVMSLQLPFALIPILTFTSAPEVMADFRNGRIMKTIAGLLAIAVIAINMYFVVVYIQTVPPLWYIYLIVALGVAFT</sequence>
<evidence type="ECO:0008006" key="11">
    <source>
        <dbReference type="Google" id="ProtNLM"/>
    </source>
</evidence>
<evidence type="ECO:0000256" key="2">
    <source>
        <dbReference type="ARBA" id="ARBA00006670"/>
    </source>
</evidence>
<evidence type="ECO:0000313" key="10">
    <source>
        <dbReference type="Proteomes" id="UP000245119"/>
    </source>
</evidence>
<dbReference type="GO" id="GO:0005381">
    <property type="term" value="F:iron ion transmembrane transporter activity"/>
    <property type="evidence" value="ECO:0007669"/>
    <property type="project" value="TreeGrafter"/>
</dbReference>
<dbReference type="AlphaFoldDB" id="A0A2T7P836"/>
<reference evidence="9 10" key="1">
    <citation type="submission" date="2018-04" db="EMBL/GenBank/DDBJ databases">
        <title>The genome of golden apple snail Pomacea canaliculata provides insight into stress tolerance and invasive adaptation.</title>
        <authorList>
            <person name="Liu C."/>
            <person name="Liu B."/>
            <person name="Ren Y."/>
            <person name="Zhang Y."/>
            <person name="Wang H."/>
            <person name="Li S."/>
            <person name="Jiang F."/>
            <person name="Yin L."/>
            <person name="Zhang G."/>
            <person name="Qian W."/>
            <person name="Fan W."/>
        </authorList>
    </citation>
    <scope>NUCLEOTIDE SEQUENCE [LARGE SCALE GENOMIC DNA]</scope>
    <source>
        <strain evidence="9">SZHN2017</strain>
        <tissue evidence="9">Muscle</tissue>
    </source>
</reference>
<dbReference type="NCBIfam" id="NF037982">
    <property type="entry name" value="Nramp_1"/>
    <property type="match status" value="1"/>
</dbReference>
<dbReference type="PRINTS" id="PR00447">
    <property type="entry name" value="NATRESASSCMP"/>
</dbReference>
<dbReference type="GO" id="GO:0010008">
    <property type="term" value="C:endosome membrane"/>
    <property type="evidence" value="ECO:0007669"/>
    <property type="project" value="TreeGrafter"/>
</dbReference>
<comment type="similarity">
    <text evidence="2">Belongs to the NRAMP family.</text>
</comment>
<feature type="compositionally biased region" description="Basic and acidic residues" evidence="7">
    <location>
        <begin position="33"/>
        <end position="45"/>
    </location>
</feature>
<protein>
    <recommendedName>
        <fullName evidence="11">Natural resistance-associated macrophage protein 2-like</fullName>
    </recommendedName>
</protein>
<dbReference type="Proteomes" id="UP000245119">
    <property type="component" value="Linkage Group LG5"/>
</dbReference>
<gene>
    <name evidence="9" type="ORF">C0Q70_08838</name>
</gene>
<dbReference type="OrthoDB" id="409173at2759"/>
<dbReference type="GO" id="GO:0015086">
    <property type="term" value="F:cadmium ion transmembrane transporter activity"/>
    <property type="evidence" value="ECO:0007669"/>
    <property type="project" value="TreeGrafter"/>
</dbReference>
<feature type="transmembrane region" description="Helical" evidence="8">
    <location>
        <begin position="460"/>
        <end position="481"/>
    </location>
</feature>
<feature type="region of interest" description="Disordered" evidence="7">
    <location>
        <begin position="28"/>
        <end position="72"/>
    </location>
</feature>
<feature type="transmembrane region" description="Helical" evidence="8">
    <location>
        <begin position="193"/>
        <end position="213"/>
    </location>
</feature>
<comment type="caution">
    <text evidence="9">The sequence shown here is derived from an EMBL/GenBank/DDBJ whole genome shotgun (WGS) entry which is preliminary data.</text>
</comment>
<dbReference type="PANTHER" id="PTHR11706:SF33">
    <property type="entry name" value="NATURAL RESISTANCE-ASSOCIATED MACROPHAGE PROTEIN 2"/>
    <property type="match status" value="1"/>
</dbReference>
<evidence type="ECO:0000256" key="4">
    <source>
        <dbReference type="ARBA" id="ARBA00022692"/>
    </source>
</evidence>
<name>A0A2T7P836_POMCA</name>
<dbReference type="GO" id="GO:0005384">
    <property type="term" value="F:manganese ion transmembrane transporter activity"/>
    <property type="evidence" value="ECO:0007669"/>
    <property type="project" value="TreeGrafter"/>
</dbReference>
<dbReference type="HAMAP" id="MF_00221">
    <property type="entry name" value="NRAMP"/>
    <property type="match status" value="1"/>
</dbReference>
<feature type="transmembrane region" description="Helical" evidence="8">
    <location>
        <begin position="283"/>
        <end position="306"/>
    </location>
</feature>
<keyword evidence="4 8" id="KW-0812">Transmembrane</keyword>
<evidence type="ECO:0000256" key="8">
    <source>
        <dbReference type="SAM" id="Phobius"/>
    </source>
</evidence>
<keyword evidence="6 8" id="KW-0472">Membrane</keyword>
<dbReference type="Pfam" id="PF01566">
    <property type="entry name" value="Nramp"/>
    <property type="match status" value="1"/>
</dbReference>
<keyword evidence="10" id="KW-1185">Reference proteome</keyword>
<proteinExistence type="inferred from homology"/>
<dbReference type="GO" id="GO:0005886">
    <property type="term" value="C:plasma membrane"/>
    <property type="evidence" value="ECO:0007669"/>
    <property type="project" value="TreeGrafter"/>
</dbReference>
<evidence type="ECO:0000256" key="3">
    <source>
        <dbReference type="ARBA" id="ARBA00022448"/>
    </source>
</evidence>
<feature type="transmembrane region" description="Helical" evidence="8">
    <location>
        <begin position="398"/>
        <end position="417"/>
    </location>
</feature>
<feature type="transmembrane region" description="Helical" evidence="8">
    <location>
        <begin position="166"/>
        <end position="186"/>
    </location>
</feature>
<dbReference type="InterPro" id="IPR001046">
    <property type="entry name" value="NRAMP_fam"/>
</dbReference>
<dbReference type="NCBIfam" id="TIGR01197">
    <property type="entry name" value="nramp"/>
    <property type="match status" value="1"/>
</dbReference>
<keyword evidence="5 8" id="KW-1133">Transmembrane helix</keyword>
<evidence type="ECO:0000256" key="5">
    <source>
        <dbReference type="ARBA" id="ARBA00022989"/>
    </source>
</evidence>
<feature type="transmembrane region" description="Helical" evidence="8">
    <location>
        <begin position="240"/>
        <end position="262"/>
    </location>
</feature>
<organism evidence="9 10">
    <name type="scientific">Pomacea canaliculata</name>
    <name type="common">Golden apple snail</name>
    <dbReference type="NCBI Taxonomy" id="400727"/>
    <lineage>
        <taxon>Eukaryota</taxon>
        <taxon>Metazoa</taxon>
        <taxon>Spiralia</taxon>
        <taxon>Lophotrochozoa</taxon>
        <taxon>Mollusca</taxon>
        <taxon>Gastropoda</taxon>
        <taxon>Caenogastropoda</taxon>
        <taxon>Architaenioglossa</taxon>
        <taxon>Ampullarioidea</taxon>
        <taxon>Ampullariidae</taxon>
        <taxon>Pomacea</taxon>
    </lineage>
</organism>
<keyword evidence="3" id="KW-0813">Transport</keyword>
<evidence type="ECO:0000256" key="1">
    <source>
        <dbReference type="ARBA" id="ARBA00004141"/>
    </source>
</evidence>
<accession>A0A2T7P836</accession>
<evidence type="ECO:0000256" key="6">
    <source>
        <dbReference type="ARBA" id="ARBA00023136"/>
    </source>
</evidence>
<comment type="subcellular location">
    <subcellularLocation>
        <location evidence="1">Membrane</location>
        <topology evidence="1">Multi-pass membrane protein</topology>
    </subcellularLocation>
</comment>
<evidence type="ECO:0000313" key="9">
    <source>
        <dbReference type="EMBL" id="PVD29584.1"/>
    </source>
</evidence>
<dbReference type="PANTHER" id="PTHR11706">
    <property type="entry name" value="SOLUTE CARRIER PROTEIN FAMILY 11 MEMBER"/>
    <property type="match status" value="1"/>
</dbReference>
<feature type="transmembrane region" description="Helical" evidence="8">
    <location>
        <begin position="429"/>
        <end position="448"/>
    </location>
</feature>
<dbReference type="STRING" id="400727.A0A2T7P836"/>
<dbReference type="EMBL" id="PZQS01000005">
    <property type="protein sequence ID" value="PVD29584.1"/>
    <property type="molecule type" value="Genomic_DNA"/>
</dbReference>
<evidence type="ECO:0000256" key="7">
    <source>
        <dbReference type="SAM" id="MobiDB-lite"/>
    </source>
</evidence>